<protein>
    <submittedName>
        <fullName evidence="1">Uncharacterized protein</fullName>
    </submittedName>
</protein>
<sequence length="132" mass="14978">MPAGSCVYGLDAVCEADCLAYYGADCAVQVGSDKPWESVTPELRLLMCRVCTTVERSRYGFGSKMHVFVPRWYRRGQNGRESVLRLYRGGTETVRIGLKRAKMCRVCTTVERSRYECGMDMRLGMGGWVLWL</sequence>
<dbReference type="AlphaFoldDB" id="A0A087AJU8"/>
<evidence type="ECO:0000313" key="2">
    <source>
        <dbReference type="Proteomes" id="UP000029074"/>
    </source>
</evidence>
<evidence type="ECO:0000313" key="1">
    <source>
        <dbReference type="EMBL" id="KFI59048.1"/>
    </source>
</evidence>
<gene>
    <name evidence="1" type="ORF">BGLCM_0632</name>
</gene>
<dbReference type="EMBL" id="JGYW01000004">
    <property type="protein sequence ID" value="KFI59048.1"/>
    <property type="molecule type" value="Genomic_DNA"/>
</dbReference>
<accession>A0A087AJU8</accession>
<organism evidence="1 2">
    <name type="scientific">Bifidobacterium gallicum DSM 20093 = LMG 11596</name>
    <dbReference type="NCBI Taxonomy" id="561180"/>
    <lineage>
        <taxon>Bacteria</taxon>
        <taxon>Bacillati</taxon>
        <taxon>Actinomycetota</taxon>
        <taxon>Actinomycetes</taxon>
        <taxon>Bifidobacteriales</taxon>
        <taxon>Bifidobacteriaceae</taxon>
        <taxon>Bifidobacterium</taxon>
    </lineage>
</organism>
<reference evidence="1 2" key="1">
    <citation type="submission" date="2014-03" db="EMBL/GenBank/DDBJ databases">
        <title>Genomics of Bifidobacteria.</title>
        <authorList>
            <person name="Ventura M."/>
            <person name="Milani C."/>
            <person name="Lugli G.A."/>
        </authorList>
    </citation>
    <scope>NUCLEOTIDE SEQUENCE [LARGE SCALE GENOMIC DNA]</scope>
    <source>
        <strain evidence="1 2">LMG 11596</strain>
    </source>
</reference>
<name>A0A087AJU8_9BIFI</name>
<dbReference type="Proteomes" id="UP000029074">
    <property type="component" value="Unassembled WGS sequence"/>
</dbReference>
<proteinExistence type="predicted"/>
<comment type="caution">
    <text evidence="1">The sequence shown here is derived from an EMBL/GenBank/DDBJ whole genome shotgun (WGS) entry which is preliminary data.</text>
</comment>
<keyword evidence="2" id="KW-1185">Reference proteome</keyword>